<dbReference type="SMART" id="SM00432">
    <property type="entry name" value="MADS"/>
    <property type="match status" value="1"/>
</dbReference>
<keyword evidence="5" id="KW-0539">Nucleus</keyword>
<sequence length="279" mass="32015">MESNNMPDLNGVAKKTKGRQKIEMKKMRNESNLRVTFSKRRTRVFKKASELATLCGVDVVVIMFSPGNRVFSFGSPSVDSVVQRYKTQGPPPLLTLDLNKVHSTVDEVELHTHLHYLSNQIAIEKKRTKDLNHLAKAAEDQFWWARPIESMTDSQLDKYKMLEEFKRQLKEKRPDGCRETRGTGTREAACKPRQDFSIQKVKFFFSFVAEYEVKSKEKAPKFLSISTPNCKEKPFSESWCTPLLRGASNFRYGWTSSHMKFVGVGFLEAMMGSSTRLLP</sequence>
<dbReference type="SUPFAM" id="SSF55455">
    <property type="entry name" value="SRF-like"/>
    <property type="match status" value="1"/>
</dbReference>
<feature type="domain" description="MADS-box" evidence="6">
    <location>
        <begin position="17"/>
        <end position="77"/>
    </location>
</feature>
<dbReference type="AlphaFoldDB" id="A0A445IJV2"/>
<dbReference type="PROSITE" id="PS50066">
    <property type="entry name" value="MADS_BOX_2"/>
    <property type="match status" value="1"/>
</dbReference>
<dbReference type="InterPro" id="IPR002100">
    <property type="entry name" value="TF_MADSbox"/>
</dbReference>
<protein>
    <submittedName>
        <fullName evidence="7">Agamous-like MADS-box protein AGL62</fullName>
    </submittedName>
</protein>
<keyword evidence="2" id="KW-0805">Transcription regulation</keyword>
<keyword evidence="8" id="KW-1185">Reference proteome</keyword>
<keyword evidence="4" id="KW-0804">Transcription</keyword>
<dbReference type="GO" id="GO:0046983">
    <property type="term" value="F:protein dimerization activity"/>
    <property type="evidence" value="ECO:0007669"/>
    <property type="project" value="InterPro"/>
</dbReference>
<dbReference type="Proteomes" id="UP000289340">
    <property type="component" value="Chromosome 10"/>
</dbReference>
<comment type="subcellular location">
    <subcellularLocation>
        <location evidence="1">Nucleus</location>
    </subcellularLocation>
</comment>
<organism evidence="7 8">
    <name type="scientific">Glycine soja</name>
    <name type="common">Wild soybean</name>
    <dbReference type="NCBI Taxonomy" id="3848"/>
    <lineage>
        <taxon>Eukaryota</taxon>
        <taxon>Viridiplantae</taxon>
        <taxon>Streptophyta</taxon>
        <taxon>Embryophyta</taxon>
        <taxon>Tracheophyta</taxon>
        <taxon>Spermatophyta</taxon>
        <taxon>Magnoliopsida</taxon>
        <taxon>eudicotyledons</taxon>
        <taxon>Gunneridae</taxon>
        <taxon>Pentapetalae</taxon>
        <taxon>rosids</taxon>
        <taxon>fabids</taxon>
        <taxon>Fabales</taxon>
        <taxon>Fabaceae</taxon>
        <taxon>Papilionoideae</taxon>
        <taxon>50 kb inversion clade</taxon>
        <taxon>NPAAA clade</taxon>
        <taxon>indigoferoid/millettioid clade</taxon>
        <taxon>Phaseoleae</taxon>
        <taxon>Glycine</taxon>
        <taxon>Glycine subgen. Soja</taxon>
    </lineage>
</organism>
<evidence type="ECO:0000256" key="2">
    <source>
        <dbReference type="ARBA" id="ARBA00023015"/>
    </source>
</evidence>
<evidence type="ECO:0000256" key="1">
    <source>
        <dbReference type="ARBA" id="ARBA00004123"/>
    </source>
</evidence>
<dbReference type="EMBL" id="QZWG01000010">
    <property type="protein sequence ID" value="RZB86327.1"/>
    <property type="molecule type" value="Genomic_DNA"/>
</dbReference>
<comment type="caution">
    <text evidence="7">The sequence shown here is derived from an EMBL/GenBank/DDBJ whole genome shotgun (WGS) entry which is preliminary data.</text>
</comment>
<evidence type="ECO:0000259" key="6">
    <source>
        <dbReference type="PROSITE" id="PS50066"/>
    </source>
</evidence>
<evidence type="ECO:0000313" key="8">
    <source>
        <dbReference type="Proteomes" id="UP000289340"/>
    </source>
</evidence>
<dbReference type="PRINTS" id="PR00404">
    <property type="entry name" value="MADSDOMAIN"/>
</dbReference>
<dbReference type="InterPro" id="IPR036879">
    <property type="entry name" value="TF_MADSbox_sf"/>
</dbReference>
<dbReference type="GO" id="GO:0005634">
    <property type="term" value="C:nucleus"/>
    <property type="evidence" value="ECO:0007669"/>
    <property type="project" value="UniProtKB-SubCell"/>
</dbReference>
<dbReference type="PANTHER" id="PTHR11945">
    <property type="entry name" value="MADS BOX PROTEIN"/>
    <property type="match status" value="1"/>
</dbReference>
<dbReference type="Pfam" id="PF00319">
    <property type="entry name" value="SRF-TF"/>
    <property type="match status" value="1"/>
</dbReference>
<evidence type="ECO:0000313" key="7">
    <source>
        <dbReference type="EMBL" id="RZB86327.1"/>
    </source>
</evidence>
<keyword evidence="3" id="KW-0238">DNA-binding</keyword>
<evidence type="ECO:0000256" key="4">
    <source>
        <dbReference type="ARBA" id="ARBA00023163"/>
    </source>
</evidence>
<dbReference type="GO" id="GO:0000981">
    <property type="term" value="F:DNA-binding transcription factor activity, RNA polymerase II-specific"/>
    <property type="evidence" value="ECO:0007669"/>
    <property type="project" value="TreeGrafter"/>
</dbReference>
<accession>A0A445IJV2</accession>
<gene>
    <name evidence="7" type="ORF">D0Y65_026398</name>
</gene>
<dbReference type="FunFam" id="3.40.1810.10:FF:000006">
    <property type="entry name" value="Agamous-like MADS-box protein AGL62"/>
    <property type="match status" value="1"/>
</dbReference>
<dbReference type="GO" id="GO:0000978">
    <property type="term" value="F:RNA polymerase II cis-regulatory region sequence-specific DNA binding"/>
    <property type="evidence" value="ECO:0007669"/>
    <property type="project" value="TreeGrafter"/>
</dbReference>
<evidence type="ECO:0000256" key="5">
    <source>
        <dbReference type="ARBA" id="ARBA00023242"/>
    </source>
</evidence>
<dbReference type="PANTHER" id="PTHR11945:SF776">
    <property type="entry name" value="AGAMOUS-LIKE 50-RELATED"/>
    <property type="match status" value="1"/>
</dbReference>
<proteinExistence type="predicted"/>
<name>A0A445IJV2_GLYSO</name>
<dbReference type="Gene3D" id="3.40.1810.10">
    <property type="entry name" value="Transcription factor, MADS-box"/>
    <property type="match status" value="1"/>
</dbReference>
<evidence type="ECO:0000256" key="3">
    <source>
        <dbReference type="ARBA" id="ARBA00023125"/>
    </source>
</evidence>
<reference evidence="7 8" key="1">
    <citation type="submission" date="2018-09" db="EMBL/GenBank/DDBJ databases">
        <title>A high-quality reference genome of wild soybean provides a powerful tool to mine soybean genomes.</title>
        <authorList>
            <person name="Xie M."/>
            <person name="Chung C.Y.L."/>
            <person name="Li M.-W."/>
            <person name="Wong F.-L."/>
            <person name="Chan T.-F."/>
            <person name="Lam H.-M."/>
        </authorList>
    </citation>
    <scope>NUCLEOTIDE SEQUENCE [LARGE SCALE GENOMIC DNA]</scope>
    <source>
        <strain evidence="8">cv. W05</strain>
        <tissue evidence="7">Hypocotyl of etiolated seedlings</tissue>
    </source>
</reference>